<proteinExistence type="predicted"/>
<protein>
    <submittedName>
        <fullName evidence="1">Uncharacterized protein</fullName>
    </submittedName>
</protein>
<reference evidence="1" key="1">
    <citation type="journal article" date="2020" name="Nature">
        <title>Giant virus diversity and host interactions through global metagenomics.</title>
        <authorList>
            <person name="Schulz F."/>
            <person name="Roux S."/>
            <person name="Paez-Espino D."/>
            <person name="Jungbluth S."/>
            <person name="Walsh D.A."/>
            <person name="Denef V.J."/>
            <person name="McMahon K.D."/>
            <person name="Konstantinidis K.T."/>
            <person name="Eloe-Fadrosh E.A."/>
            <person name="Kyrpides N.C."/>
            <person name="Woyke T."/>
        </authorList>
    </citation>
    <scope>NUCLEOTIDE SEQUENCE</scope>
    <source>
        <strain evidence="1">GVMAG-M-3300023179-4</strain>
    </source>
</reference>
<dbReference type="AlphaFoldDB" id="A0A6C0H1I7"/>
<sequence>MPAFDKTKSYTITAYYPNGKIMRDNYGEFNFLTLWNITKKNDVYIGYDEQKRERRFNSRLTIEYFEF</sequence>
<dbReference type="EMBL" id="MN739834">
    <property type="protein sequence ID" value="QHT73933.1"/>
    <property type="molecule type" value="Genomic_DNA"/>
</dbReference>
<accession>A0A6C0H1I7</accession>
<name>A0A6C0H1I7_9ZZZZ</name>
<evidence type="ECO:0000313" key="1">
    <source>
        <dbReference type="EMBL" id="QHT73933.1"/>
    </source>
</evidence>
<organism evidence="1">
    <name type="scientific">viral metagenome</name>
    <dbReference type="NCBI Taxonomy" id="1070528"/>
    <lineage>
        <taxon>unclassified sequences</taxon>
        <taxon>metagenomes</taxon>
        <taxon>organismal metagenomes</taxon>
    </lineage>
</organism>